<dbReference type="NCBIfam" id="TIGR00350">
    <property type="entry name" value="lytR_cpsA_psr"/>
    <property type="match status" value="1"/>
</dbReference>
<organism evidence="5 6">
    <name type="scientific">Antricoccus suffuscus</name>
    <dbReference type="NCBI Taxonomy" id="1629062"/>
    <lineage>
        <taxon>Bacteria</taxon>
        <taxon>Bacillati</taxon>
        <taxon>Actinomycetota</taxon>
        <taxon>Actinomycetes</taxon>
        <taxon>Geodermatophilales</taxon>
        <taxon>Antricoccaceae</taxon>
        <taxon>Antricoccus</taxon>
    </lineage>
</organism>
<proteinExistence type="inferred from homology"/>
<dbReference type="InterPro" id="IPR004474">
    <property type="entry name" value="LytR_CpsA_psr"/>
</dbReference>
<keyword evidence="3" id="KW-1133">Transmembrane helix</keyword>
<accession>A0A2T0ZWL2</accession>
<comment type="caution">
    <text evidence="5">The sequence shown here is derived from an EMBL/GenBank/DDBJ whole genome shotgun (WGS) entry which is preliminary data.</text>
</comment>
<feature type="domain" description="Cell envelope-related transcriptional attenuator" evidence="4">
    <location>
        <begin position="128"/>
        <end position="288"/>
    </location>
</feature>
<reference evidence="5 6" key="1">
    <citation type="submission" date="2018-03" db="EMBL/GenBank/DDBJ databases">
        <title>Genomic Encyclopedia of Archaeal and Bacterial Type Strains, Phase II (KMG-II): from individual species to whole genera.</title>
        <authorList>
            <person name="Goeker M."/>
        </authorList>
    </citation>
    <scope>NUCLEOTIDE SEQUENCE [LARGE SCALE GENOMIC DNA]</scope>
    <source>
        <strain evidence="5 6">DSM 100065</strain>
    </source>
</reference>
<dbReference type="EMBL" id="PVUE01000014">
    <property type="protein sequence ID" value="PRZ40736.1"/>
    <property type="molecule type" value="Genomic_DNA"/>
</dbReference>
<evidence type="ECO:0000256" key="3">
    <source>
        <dbReference type="SAM" id="Phobius"/>
    </source>
</evidence>
<sequence>MVASGEEDGPELPAHLDPRTTDQRTTRAGRRHHQSRAKRLAINALRAFAGVLAVAILVASGAAHSLYTTVSAKSGNLPAVDAGTHNADASGVNGEDLNIMVVGDDSRDGYTPEQLAELSTQDDGGGQNTDTIMLIHVPANGKSATVVSFPRDSYVSIPGQGMGRINSAYADGYASVDGTDADKSAAGQKLLIETVSQLAGVQIDGYVEVRLLGVVELTDELGGIEVNLCQAAKDPYSGTDLPAGKSVLDGKQALSFVRQRHGLDDFGGDLARVQRQQYFFGSVIRKILSANLLDFGKVTGLVSALSGTIHYSSGLDPITLAKQMQDIAAGAVKFATIPLAPEKFGKVDGQDIVVTQTPDQIRQFMIDLNKDPATPPSSESSAPSPAPSNPSTGGDASAPAGSEPATPTTTAADTGCIN</sequence>
<comment type="similarity">
    <text evidence="1">Belongs to the LytR/CpsA/Psr (LCP) family.</text>
</comment>
<evidence type="ECO:0000313" key="6">
    <source>
        <dbReference type="Proteomes" id="UP000237752"/>
    </source>
</evidence>
<dbReference type="AlphaFoldDB" id="A0A2T0ZWL2"/>
<name>A0A2T0ZWL2_9ACTN</name>
<dbReference type="Pfam" id="PF03816">
    <property type="entry name" value="LytR_cpsA_psr"/>
    <property type="match status" value="1"/>
</dbReference>
<evidence type="ECO:0000259" key="4">
    <source>
        <dbReference type="Pfam" id="PF03816"/>
    </source>
</evidence>
<dbReference type="Proteomes" id="UP000237752">
    <property type="component" value="Unassembled WGS sequence"/>
</dbReference>
<feature type="region of interest" description="Disordered" evidence="2">
    <location>
        <begin position="1"/>
        <end position="35"/>
    </location>
</feature>
<dbReference type="Gene3D" id="3.40.630.190">
    <property type="entry name" value="LCP protein"/>
    <property type="match status" value="1"/>
</dbReference>
<feature type="region of interest" description="Disordered" evidence="2">
    <location>
        <begin position="369"/>
        <end position="418"/>
    </location>
</feature>
<keyword evidence="6" id="KW-1185">Reference proteome</keyword>
<dbReference type="InterPro" id="IPR050922">
    <property type="entry name" value="LytR/CpsA/Psr_CW_biosynth"/>
</dbReference>
<protein>
    <submittedName>
        <fullName evidence="5">LytR family transcriptional attenuator</fullName>
    </submittedName>
</protein>
<gene>
    <name evidence="5" type="ORF">CLV47_11433</name>
</gene>
<evidence type="ECO:0000256" key="2">
    <source>
        <dbReference type="SAM" id="MobiDB-lite"/>
    </source>
</evidence>
<feature type="compositionally biased region" description="Basic and acidic residues" evidence="2">
    <location>
        <begin position="14"/>
        <end position="25"/>
    </location>
</feature>
<dbReference type="RefSeq" id="WP_106349919.1">
    <property type="nucleotide sequence ID" value="NZ_PVUE01000014.1"/>
</dbReference>
<feature type="compositionally biased region" description="Acidic residues" evidence="2">
    <location>
        <begin position="1"/>
        <end position="10"/>
    </location>
</feature>
<dbReference type="PANTHER" id="PTHR33392">
    <property type="entry name" value="POLYISOPRENYL-TEICHOIC ACID--PEPTIDOGLYCAN TEICHOIC ACID TRANSFERASE TAGU"/>
    <property type="match status" value="1"/>
</dbReference>
<keyword evidence="3" id="KW-0812">Transmembrane</keyword>
<evidence type="ECO:0000313" key="5">
    <source>
        <dbReference type="EMBL" id="PRZ40736.1"/>
    </source>
</evidence>
<keyword evidence="3" id="KW-0472">Membrane</keyword>
<dbReference type="OrthoDB" id="9782542at2"/>
<dbReference type="PANTHER" id="PTHR33392:SF6">
    <property type="entry name" value="POLYISOPRENYL-TEICHOIC ACID--PEPTIDOGLYCAN TEICHOIC ACID TRANSFERASE TAGU"/>
    <property type="match status" value="1"/>
</dbReference>
<feature type="compositionally biased region" description="Low complexity" evidence="2">
    <location>
        <begin position="396"/>
        <end position="418"/>
    </location>
</feature>
<evidence type="ECO:0000256" key="1">
    <source>
        <dbReference type="ARBA" id="ARBA00006068"/>
    </source>
</evidence>
<feature type="transmembrane region" description="Helical" evidence="3">
    <location>
        <begin position="40"/>
        <end position="63"/>
    </location>
</feature>